<comment type="similarity">
    <text evidence="1">Belongs to the aldo/keto reductase family.</text>
</comment>
<dbReference type="InterPro" id="IPR020471">
    <property type="entry name" value="AKR"/>
</dbReference>
<dbReference type="OrthoDB" id="9804790at2"/>
<dbReference type="SUPFAM" id="SSF51430">
    <property type="entry name" value="NAD(P)-linked oxidoreductase"/>
    <property type="match status" value="1"/>
</dbReference>
<feature type="site" description="Lowers pKa of active site Tyr" evidence="6">
    <location>
        <position position="72"/>
    </location>
</feature>
<evidence type="ECO:0000256" key="1">
    <source>
        <dbReference type="ARBA" id="ARBA00007905"/>
    </source>
</evidence>
<keyword evidence="2" id="KW-0521">NADP</keyword>
<dbReference type="Proteomes" id="UP000199435">
    <property type="component" value="Unassembled WGS sequence"/>
</dbReference>
<keyword evidence="9" id="KW-1185">Reference proteome</keyword>
<dbReference type="GO" id="GO:0051596">
    <property type="term" value="P:methylglyoxal catabolic process"/>
    <property type="evidence" value="ECO:0007669"/>
    <property type="project" value="TreeGrafter"/>
</dbReference>
<dbReference type="PANTHER" id="PTHR43827:SF3">
    <property type="entry name" value="NADP-DEPENDENT OXIDOREDUCTASE DOMAIN-CONTAINING PROTEIN"/>
    <property type="match status" value="1"/>
</dbReference>
<dbReference type="RefSeq" id="WP_092853034.1">
    <property type="nucleotide sequence ID" value="NZ_FMAH01000030.1"/>
</dbReference>
<dbReference type="PROSITE" id="PS00798">
    <property type="entry name" value="ALDOKETO_REDUCTASE_1"/>
    <property type="match status" value="1"/>
</dbReference>
<dbReference type="EMBL" id="FMAH01000030">
    <property type="protein sequence ID" value="SCB39373.1"/>
    <property type="molecule type" value="Genomic_DNA"/>
</dbReference>
<reference evidence="9" key="1">
    <citation type="submission" date="2016-08" db="EMBL/GenBank/DDBJ databases">
        <authorList>
            <person name="Varghese N."/>
            <person name="Submissions Spin"/>
        </authorList>
    </citation>
    <scope>NUCLEOTIDE SEQUENCE [LARGE SCALE GENOMIC DNA]</scope>
    <source>
        <strain evidence="9">HAMBI 2971</strain>
    </source>
</reference>
<dbReference type="PRINTS" id="PR00069">
    <property type="entry name" value="ALDKETRDTASE"/>
</dbReference>
<dbReference type="PIRSF" id="PIRSF000097">
    <property type="entry name" value="AKR"/>
    <property type="match status" value="1"/>
</dbReference>
<organism evidence="8 9">
    <name type="scientific">Rhizobium miluonense</name>
    <dbReference type="NCBI Taxonomy" id="411945"/>
    <lineage>
        <taxon>Bacteria</taxon>
        <taxon>Pseudomonadati</taxon>
        <taxon>Pseudomonadota</taxon>
        <taxon>Alphaproteobacteria</taxon>
        <taxon>Hyphomicrobiales</taxon>
        <taxon>Rhizobiaceae</taxon>
        <taxon>Rhizobium/Agrobacterium group</taxon>
        <taxon>Rhizobium</taxon>
    </lineage>
</organism>
<evidence type="ECO:0000256" key="2">
    <source>
        <dbReference type="ARBA" id="ARBA00022857"/>
    </source>
</evidence>
<dbReference type="InterPro" id="IPR036812">
    <property type="entry name" value="NAD(P)_OxRdtase_dom_sf"/>
</dbReference>
<accession>A0A1C3WH52</accession>
<dbReference type="InterPro" id="IPR023210">
    <property type="entry name" value="NADP_OxRdtase_dom"/>
</dbReference>
<dbReference type="PANTHER" id="PTHR43827">
    <property type="entry name" value="2,5-DIKETO-D-GLUCONIC ACID REDUCTASE"/>
    <property type="match status" value="1"/>
</dbReference>
<proteinExistence type="inferred from homology"/>
<feature type="domain" description="NADP-dependent oxidoreductase" evidence="7">
    <location>
        <begin position="20"/>
        <end position="255"/>
    </location>
</feature>
<evidence type="ECO:0000256" key="5">
    <source>
        <dbReference type="PIRSR" id="PIRSR000097-2"/>
    </source>
</evidence>
<sequence>MQTVTAHGAVIPALGFGVFRMSDEEVERVIPATLEAGFRHFDTAQIYQNEAALGRALSRAGARREDLFLTTKVWVDNYSPSKFSASVDESLDKLKVDQVDLLLLHWPADKVPVAAQIDMLDAVLAAGRTKFVGVSNQNIAQMRESIERSKAPIVTNQVELHPYLPQKALVAAAKNSGLAITAYYGMADGAVPKDAVLQRIGAKYGKSAAQVGLRWLVQQGFVALSKTANPARVAENIAIFDFTLDETDMAAVAGLARPDGRIVSPPGLAPAWDA</sequence>
<protein>
    <submittedName>
        <fullName evidence="8">Aldo/keto reductase</fullName>
    </submittedName>
</protein>
<feature type="binding site" evidence="5">
    <location>
        <position position="105"/>
    </location>
    <ligand>
        <name>substrate</name>
    </ligand>
</feature>
<dbReference type="Pfam" id="PF00248">
    <property type="entry name" value="Aldo_ket_red"/>
    <property type="match status" value="1"/>
</dbReference>
<dbReference type="GO" id="GO:1990002">
    <property type="term" value="F:methylglyoxal reductase (NADPH) (acetol producing) activity"/>
    <property type="evidence" value="ECO:0007669"/>
    <property type="project" value="TreeGrafter"/>
</dbReference>
<evidence type="ECO:0000313" key="9">
    <source>
        <dbReference type="Proteomes" id="UP000199435"/>
    </source>
</evidence>
<gene>
    <name evidence="8" type="ORF">GA0061102_10307</name>
</gene>
<evidence type="ECO:0000313" key="8">
    <source>
        <dbReference type="EMBL" id="SCB39373.1"/>
    </source>
</evidence>
<dbReference type="STRING" id="411945.GA0061102_10307"/>
<evidence type="ECO:0000256" key="4">
    <source>
        <dbReference type="PIRSR" id="PIRSR000097-1"/>
    </source>
</evidence>
<evidence type="ECO:0000256" key="3">
    <source>
        <dbReference type="ARBA" id="ARBA00023002"/>
    </source>
</evidence>
<dbReference type="Gene3D" id="3.20.20.100">
    <property type="entry name" value="NADP-dependent oxidoreductase domain"/>
    <property type="match status" value="1"/>
</dbReference>
<evidence type="ECO:0000259" key="7">
    <source>
        <dbReference type="Pfam" id="PF00248"/>
    </source>
</evidence>
<name>A0A1C3WH52_9HYPH</name>
<evidence type="ECO:0000256" key="6">
    <source>
        <dbReference type="PIRSR" id="PIRSR000097-3"/>
    </source>
</evidence>
<keyword evidence="3" id="KW-0560">Oxidoreductase</keyword>
<feature type="active site" description="Proton donor" evidence="4">
    <location>
        <position position="47"/>
    </location>
</feature>
<dbReference type="AlphaFoldDB" id="A0A1C3WH52"/>
<dbReference type="InterPro" id="IPR018170">
    <property type="entry name" value="Aldo/ket_reductase_CS"/>
</dbReference>